<dbReference type="RefSeq" id="WP_225554561.1">
    <property type="nucleotide sequence ID" value="NZ_JADEYP010000028.1"/>
</dbReference>
<gene>
    <name evidence="1" type="ORF">IPZ78_13675</name>
</gene>
<keyword evidence="2" id="KW-1185">Reference proteome</keyword>
<comment type="caution">
    <text evidence="1">The sequence shown here is derived from an EMBL/GenBank/DDBJ whole genome shotgun (WGS) entry which is preliminary data.</text>
</comment>
<protein>
    <submittedName>
        <fullName evidence="1">Zinc-binding metallopeptidase</fullName>
    </submittedName>
</protein>
<reference evidence="1" key="1">
    <citation type="submission" date="2020-10" db="EMBL/GenBank/DDBJ databases">
        <authorList>
            <person name="Lu T."/>
            <person name="Wang Q."/>
            <person name="Han X."/>
        </authorList>
    </citation>
    <scope>NUCLEOTIDE SEQUENCE</scope>
    <source>
        <strain evidence="1">WQ 366</strain>
    </source>
</reference>
<dbReference type="InterPro" id="IPR030890">
    <property type="entry name" value="LP_HExxH_w_TonB"/>
</dbReference>
<dbReference type="Pfam" id="PF15890">
    <property type="entry name" value="Peptidase_Mx1"/>
    <property type="match status" value="1"/>
</dbReference>
<accession>A0ABS7Z7R4</accession>
<dbReference type="Proteomes" id="UP001165302">
    <property type="component" value="Unassembled WGS sequence"/>
</dbReference>
<evidence type="ECO:0000313" key="1">
    <source>
        <dbReference type="EMBL" id="MCA5006199.1"/>
    </source>
</evidence>
<organism evidence="1 2">
    <name type="scientific">Sphingobacterium bovistauri</name>
    <dbReference type="NCBI Taxonomy" id="2781959"/>
    <lineage>
        <taxon>Bacteria</taxon>
        <taxon>Pseudomonadati</taxon>
        <taxon>Bacteroidota</taxon>
        <taxon>Sphingobacteriia</taxon>
        <taxon>Sphingobacteriales</taxon>
        <taxon>Sphingobacteriaceae</taxon>
        <taxon>Sphingobacterium</taxon>
    </lineage>
</organism>
<dbReference type="Gene3D" id="3.40.390.70">
    <property type="match status" value="1"/>
</dbReference>
<dbReference type="SUPFAM" id="SSF55486">
    <property type="entry name" value="Metalloproteases ('zincins'), catalytic domain"/>
    <property type="match status" value="1"/>
</dbReference>
<dbReference type="NCBIfam" id="TIGR04549">
    <property type="entry name" value="LP_HExxH_w_tonB"/>
    <property type="match status" value="1"/>
</dbReference>
<name>A0ABS7Z7R4_9SPHI</name>
<proteinExistence type="predicted"/>
<evidence type="ECO:0000313" key="2">
    <source>
        <dbReference type="Proteomes" id="UP001165302"/>
    </source>
</evidence>
<sequence length="468" mass="53178">MKKRLKFVSCIVLSLFLMNSCKKDEVLTADLTGLGGEQWAKTELDNWLFDNYIKPYNIEVKYKWDRSELGDIYKTIVPIKEDLVKPVMDVIKRTWIEPYVTVKGDDFFKTYAQKQFYLAGSPSYNSNGTVTLGTAEAGRKIVMLNLNTFNASNKNAVKQILHTMHHEFGHILHQNIAISPEYQKVTPADYTATWFNFTDVQARDLGFITAYSRSNKDDDFVEMIATLLEGGEAYFDNVINNLFVKNGTVIKRSETGIYEKNEDARNKLLLKRQFVIDYLKDKWGIELAELQKVTQKAIDDQVKTPDFHNLLGIGKRFTSLNINPQKVTKLSSKFLTAFNTANTSLKADAKPQYVDNITLSFTSATRIVLRVNTVELSATNLNGVNADFNFDVSIVDGVFTMKYADTQPTTANYVNARAIEGKIAPLLNYFKDQEFKIQWIDNIIPQSKEVFGGIFKTGDPTSYIYGIL</sequence>
<dbReference type="EMBL" id="JADEYP010000028">
    <property type="protein sequence ID" value="MCA5006199.1"/>
    <property type="molecule type" value="Genomic_DNA"/>
</dbReference>